<proteinExistence type="predicted"/>
<keyword evidence="3" id="KW-1185">Reference proteome</keyword>
<dbReference type="RefSeq" id="WP_041227890.1">
    <property type="nucleotide sequence ID" value="NC_012529.1"/>
</dbReference>
<keyword evidence="1" id="KW-0812">Transmembrane</keyword>
<keyword evidence="2" id="KW-0614">Plasmid</keyword>
<dbReference type="KEGG" id="ddr:Deide_2p01755"/>
<dbReference type="Proteomes" id="UP000002208">
    <property type="component" value="Plasmid 2"/>
</dbReference>
<dbReference type="AlphaFoldDB" id="X5GY90"/>
<sequence length="92" mass="10615">MNPVREWNWKSGAWLLGALLLVVLVYQLSGTHLEAYQVELSLISMILMVLYATDRTFVLWRRGDYRMALGNAFFCTVALMLQARSLLMMVRS</sequence>
<evidence type="ECO:0000313" key="2">
    <source>
        <dbReference type="EMBL" id="AHX26564.1"/>
    </source>
</evidence>
<feature type="transmembrane region" description="Helical" evidence="1">
    <location>
        <begin position="35"/>
        <end position="53"/>
    </location>
</feature>
<dbReference type="HOGENOM" id="CLU_2408370_0_0_0"/>
<dbReference type="EMBL" id="CP001116">
    <property type="protein sequence ID" value="AHX26564.1"/>
    <property type="molecule type" value="Genomic_DNA"/>
</dbReference>
<feature type="transmembrane region" description="Helical" evidence="1">
    <location>
        <begin position="65"/>
        <end position="83"/>
    </location>
</feature>
<organism evidence="2 3">
    <name type="scientific">Deinococcus deserti (strain DSM 17065 / CIP 109153 / LMG 22923 / VCD115)</name>
    <dbReference type="NCBI Taxonomy" id="546414"/>
    <lineage>
        <taxon>Bacteria</taxon>
        <taxon>Thermotogati</taxon>
        <taxon>Deinococcota</taxon>
        <taxon>Deinococci</taxon>
        <taxon>Deinococcales</taxon>
        <taxon>Deinococcaceae</taxon>
        <taxon>Deinococcus</taxon>
    </lineage>
</organism>
<protein>
    <submittedName>
        <fullName evidence="2">Uncharacterized protein</fullName>
    </submittedName>
</protein>
<gene>
    <name evidence="2" type="ordered locus">Deide_2p01755</name>
</gene>
<keyword evidence="1" id="KW-0472">Membrane</keyword>
<keyword evidence="1" id="KW-1133">Transmembrane helix</keyword>
<accession>X5GY90</accession>
<feature type="transmembrane region" description="Helical" evidence="1">
    <location>
        <begin position="12"/>
        <end position="29"/>
    </location>
</feature>
<reference evidence="2 3" key="1">
    <citation type="journal article" date="2009" name="PLoS Genet.">
        <title>Alliance of proteomics and genomics to unravel the specificities of Sahara bacterium Deinococcus deserti.</title>
        <authorList>
            <person name="de Groot A."/>
            <person name="Dulermo R."/>
            <person name="Ortet P."/>
            <person name="Blanchard L."/>
            <person name="Guerin P."/>
            <person name="Fernandez B."/>
            <person name="Vacherie B."/>
            <person name="Dossat C."/>
            <person name="Jolivet E."/>
            <person name="Siguier P."/>
            <person name="Chandler M."/>
            <person name="Barakat M."/>
            <person name="Dedieu A."/>
            <person name="Barbe V."/>
            <person name="Heulin T."/>
            <person name="Sommer S."/>
            <person name="Achouak W."/>
            <person name="Armengaud J."/>
        </authorList>
    </citation>
    <scope>NUCLEOTIDE SEQUENCE [LARGE SCALE GENOMIC DNA]</scope>
    <source>
        <strain evidence="3">DSM 17065 / CIP 109153 / LMG 22923 / VCD115</strain>
        <plasmid evidence="3">pDeide2</plasmid>
    </source>
</reference>
<evidence type="ECO:0000313" key="3">
    <source>
        <dbReference type="Proteomes" id="UP000002208"/>
    </source>
</evidence>
<evidence type="ECO:0000256" key="1">
    <source>
        <dbReference type="SAM" id="Phobius"/>
    </source>
</evidence>
<geneLocation type="plasmid" evidence="3">
    <name>pDeide2</name>
</geneLocation>
<name>X5GY90_DEIDV</name>